<dbReference type="InParanoid" id="L5K901"/>
<keyword evidence="3 8" id="KW-0862">Zinc</keyword>
<dbReference type="PROSITE" id="PS50023">
    <property type="entry name" value="LIM_DOMAIN_2"/>
    <property type="match status" value="1"/>
</dbReference>
<feature type="compositionally biased region" description="Low complexity" evidence="9">
    <location>
        <begin position="42"/>
        <end position="65"/>
    </location>
</feature>
<dbReference type="SUPFAM" id="SSF57716">
    <property type="entry name" value="Glucocorticoid receptor-like (DNA-binding domain)"/>
    <property type="match status" value="2"/>
</dbReference>
<evidence type="ECO:0000313" key="11">
    <source>
        <dbReference type="EMBL" id="ELK08194.1"/>
    </source>
</evidence>
<name>L5K901_PTEAL</name>
<dbReference type="GO" id="GO:0005634">
    <property type="term" value="C:nucleus"/>
    <property type="evidence" value="ECO:0007669"/>
    <property type="project" value="UniProtKB-SubCell"/>
</dbReference>
<dbReference type="PANTHER" id="PTHR24208">
    <property type="entry name" value="LIM/HOMEOBOX PROTEIN LHX"/>
    <property type="match status" value="1"/>
</dbReference>
<evidence type="ECO:0000256" key="5">
    <source>
        <dbReference type="ARBA" id="ARBA00023125"/>
    </source>
</evidence>
<evidence type="ECO:0000256" key="1">
    <source>
        <dbReference type="ARBA" id="ARBA00004123"/>
    </source>
</evidence>
<dbReference type="EMBL" id="KB030911">
    <property type="protein sequence ID" value="ELK08194.1"/>
    <property type="molecule type" value="Genomic_DNA"/>
</dbReference>
<dbReference type="GO" id="GO:0000977">
    <property type="term" value="F:RNA polymerase II transcription regulatory region sequence-specific DNA binding"/>
    <property type="evidence" value="ECO:0007669"/>
    <property type="project" value="TreeGrafter"/>
</dbReference>
<evidence type="ECO:0000256" key="3">
    <source>
        <dbReference type="ARBA" id="ARBA00022833"/>
    </source>
</evidence>
<dbReference type="GO" id="GO:0046872">
    <property type="term" value="F:metal ion binding"/>
    <property type="evidence" value="ECO:0007669"/>
    <property type="project" value="UniProtKB-KW"/>
</dbReference>
<evidence type="ECO:0000256" key="4">
    <source>
        <dbReference type="ARBA" id="ARBA00023038"/>
    </source>
</evidence>
<keyword evidence="7" id="KW-0539">Nucleus</keyword>
<dbReference type="eggNOG" id="KOG0490">
    <property type="taxonomic scope" value="Eukaryota"/>
</dbReference>
<gene>
    <name evidence="11" type="ORF">PAL_GLEAN10009788</name>
</gene>
<dbReference type="SMART" id="SM00132">
    <property type="entry name" value="LIM"/>
    <property type="match status" value="1"/>
</dbReference>
<dbReference type="Proteomes" id="UP000010552">
    <property type="component" value="Unassembled WGS sequence"/>
</dbReference>
<sequence>MAQPGSGCKATTRCLEGTAPPAMAQSDAEALAGALDKDEGRASPCTPSTPSVCSPPSAASSVPSAGKNICSSCGLEILDRYLLKVNNLIWHVRCLECSVCRTSLRQQNSCYIKNKEIFCKMDYFRPALRRVVSGSGLPRLECTPGAPQGPRTPVLSATNQELQAMRRCRHEPGPEIRLRFLRPIRFRSRLWLRLGFCLSLRLQFRPPVPRSSPDVPGSGPNPLGSQPPTMWLHLQCAQALGSNPASTPAVPASLRGRTLS</sequence>
<keyword evidence="12" id="KW-1185">Reference proteome</keyword>
<dbReference type="AlphaFoldDB" id="L5K901"/>
<dbReference type="GO" id="GO:0021884">
    <property type="term" value="P:forebrain neuron development"/>
    <property type="evidence" value="ECO:0007669"/>
    <property type="project" value="TreeGrafter"/>
</dbReference>
<dbReference type="CDD" id="cd09380">
    <property type="entry name" value="LIM1_Lhx6"/>
    <property type="match status" value="1"/>
</dbReference>
<keyword evidence="4 8" id="KW-0440">LIM domain</keyword>
<keyword evidence="2 8" id="KW-0479">Metal-binding</keyword>
<comment type="subcellular location">
    <subcellularLocation>
        <location evidence="1">Nucleus</location>
    </subcellularLocation>
</comment>
<evidence type="ECO:0000256" key="7">
    <source>
        <dbReference type="ARBA" id="ARBA00023242"/>
    </source>
</evidence>
<keyword evidence="6 11" id="KW-0371">Homeobox</keyword>
<feature type="compositionally biased region" description="Low complexity" evidence="9">
    <location>
        <begin position="211"/>
        <end position="220"/>
    </location>
</feature>
<feature type="domain" description="LIM zinc-binding" evidence="10">
    <location>
        <begin position="68"/>
        <end position="129"/>
    </location>
</feature>
<feature type="region of interest" description="Disordered" evidence="9">
    <location>
        <begin position="19"/>
        <end position="65"/>
    </location>
</feature>
<dbReference type="STRING" id="9402.L5K901"/>
<evidence type="ECO:0000256" key="8">
    <source>
        <dbReference type="PROSITE-ProRule" id="PRU00125"/>
    </source>
</evidence>
<evidence type="ECO:0000256" key="9">
    <source>
        <dbReference type="SAM" id="MobiDB-lite"/>
    </source>
</evidence>
<evidence type="ECO:0000259" key="10">
    <source>
        <dbReference type="PROSITE" id="PS50023"/>
    </source>
</evidence>
<proteinExistence type="predicted"/>
<protein>
    <submittedName>
        <fullName evidence="11">LIM/homeobox protein Lhx6</fullName>
    </submittedName>
</protein>
<accession>L5K901</accession>
<dbReference type="GO" id="GO:0000981">
    <property type="term" value="F:DNA-binding transcription factor activity, RNA polymerase II-specific"/>
    <property type="evidence" value="ECO:0007669"/>
    <property type="project" value="TreeGrafter"/>
</dbReference>
<dbReference type="InterPro" id="IPR050453">
    <property type="entry name" value="LIM_Homeobox_TF"/>
</dbReference>
<dbReference type="PANTHER" id="PTHR24208:SF121">
    <property type="entry name" value="LIM_HOMEOBOX PROTEIN LHX6"/>
    <property type="match status" value="1"/>
</dbReference>
<dbReference type="FunFam" id="2.10.110.10:FF:000031">
    <property type="entry name" value="LIM homeobox 6, isoform CRA_b"/>
    <property type="match status" value="1"/>
</dbReference>
<keyword evidence="5 11" id="KW-0238">DNA-binding</keyword>
<reference evidence="12" key="1">
    <citation type="journal article" date="2013" name="Science">
        <title>Comparative analysis of bat genomes provides insight into the evolution of flight and immunity.</title>
        <authorList>
            <person name="Zhang G."/>
            <person name="Cowled C."/>
            <person name="Shi Z."/>
            <person name="Huang Z."/>
            <person name="Bishop-Lilly K.A."/>
            <person name="Fang X."/>
            <person name="Wynne J.W."/>
            <person name="Xiong Z."/>
            <person name="Baker M.L."/>
            <person name="Zhao W."/>
            <person name="Tachedjian M."/>
            <person name="Zhu Y."/>
            <person name="Zhou P."/>
            <person name="Jiang X."/>
            <person name="Ng J."/>
            <person name="Yang L."/>
            <person name="Wu L."/>
            <person name="Xiao J."/>
            <person name="Feng Y."/>
            <person name="Chen Y."/>
            <person name="Sun X."/>
            <person name="Zhang Y."/>
            <person name="Marsh G.A."/>
            <person name="Crameri G."/>
            <person name="Broder C.C."/>
            <person name="Frey K.G."/>
            <person name="Wang L.F."/>
            <person name="Wang J."/>
        </authorList>
    </citation>
    <scope>NUCLEOTIDE SEQUENCE [LARGE SCALE GENOMIC DNA]</scope>
</reference>
<evidence type="ECO:0000256" key="2">
    <source>
        <dbReference type="ARBA" id="ARBA00022723"/>
    </source>
</evidence>
<dbReference type="Gene3D" id="2.10.110.10">
    <property type="entry name" value="Cysteine Rich Protein"/>
    <property type="match status" value="1"/>
</dbReference>
<feature type="region of interest" description="Disordered" evidence="9">
    <location>
        <begin position="208"/>
        <end position="227"/>
    </location>
</feature>
<dbReference type="PROSITE" id="PS00478">
    <property type="entry name" value="LIM_DOMAIN_1"/>
    <property type="match status" value="1"/>
</dbReference>
<evidence type="ECO:0000313" key="12">
    <source>
        <dbReference type="Proteomes" id="UP000010552"/>
    </source>
</evidence>
<organism evidence="11 12">
    <name type="scientific">Pteropus alecto</name>
    <name type="common">Black flying fox</name>
    <dbReference type="NCBI Taxonomy" id="9402"/>
    <lineage>
        <taxon>Eukaryota</taxon>
        <taxon>Metazoa</taxon>
        <taxon>Chordata</taxon>
        <taxon>Craniata</taxon>
        <taxon>Vertebrata</taxon>
        <taxon>Euteleostomi</taxon>
        <taxon>Mammalia</taxon>
        <taxon>Eutheria</taxon>
        <taxon>Laurasiatheria</taxon>
        <taxon>Chiroptera</taxon>
        <taxon>Yinpterochiroptera</taxon>
        <taxon>Pteropodoidea</taxon>
        <taxon>Pteropodidae</taxon>
        <taxon>Pteropodinae</taxon>
        <taxon>Pteropus</taxon>
    </lineage>
</organism>
<dbReference type="Pfam" id="PF00412">
    <property type="entry name" value="LIM"/>
    <property type="match status" value="1"/>
</dbReference>
<dbReference type="InterPro" id="IPR001781">
    <property type="entry name" value="Znf_LIM"/>
</dbReference>
<evidence type="ECO:0000256" key="6">
    <source>
        <dbReference type="ARBA" id="ARBA00023155"/>
    </source>
</evidence>